<protein>
    <submittedName>
        <fullName evidence="1">Uncharacterized protein</fullName>
    </submittedName>
</protein>
<evidence type="ECO:0000313" key="2">
    <source>
        <dbReference type="Proteomes" id="UP000245430"/>
    </source>
</evidence>
<comment type="caution">
    <text evidence="1">The sequence shown here is derived from an EMBL/GenBank/DDBJ whole genome shotgun (WGS) entry which is preliminary data.</text>
</comment>
<keyword evidence="2" id="KW-1185">Reference proteome</keyword>
<name>A0A316DK19_9FLAO</name>
<reference evidence="1 2" key="1">
    <citation type="submission" date="2018-05" db="EMBL/GenBank/DDBJ databases">
        <title>Genomic Encyclopedia of Archaeal and Bacterial Type Strains, Phase II (KMG-II): from individual species to whole genera.</title>
        <authorList>
            <person name="Goeker M."/>
        </authorList>
    </citation>
    <scope>NUCLEOTIDE SEQUENCE [LARGE SCALE GENOMIC DNA]</scope>
    <source>
        <strain evidence="1 2">DSM 22637</strain>
    </source>
</reference>
<proteinExistence type="predicted"/>
<dbReference type="RefSeq" id="WP_109682396.1">
    <property type="nucleotide sequence ID" value="NZ_QGGP01000004.1"/>
</dbReference>
<gene>
    <name evidence="1" type="ORF">LX78_01884</name>
</gene>
<organism evidence="1 2">
    <name type="scientific">Xanthomarina spongicola</name>
    <dbReference type="NCBI Taxonomy" id="570520"/>
    <lineage>
        <taxon>Bacteria</taxon>
        <taxon>Pseudomonadati</taxon>
        <taxon>Bacteroidota</taxon>
        <taxon>Flavobacteriia</taxon>
        <taxon>Flavobacteriales</taxon>
        <taxon>Flavobacteriaceae</taxon>
        <taxon>Xanthomarina</taxon>
    </lineage>
</organism>
<sequence>MNRYRELVVLVFKKSANDIDSDIVTQQAKYIVDKVEELHNFQINERTLRNYYNNLIKKNKVQINISPAIADHLSKFLEYEDFNDYVNKNPIPESKLVKPKKTKERIIVGSLIVIASYFGFDSLSNKCMTWTDNVKYEKVSCEEVNAIPIQENLLNNFKRIDPECNYMFFKEDGSANLWYGKSINGEYEFFNHFGVHPITGRTLKEVTIYIKEKYICKENN</sequence>
<dbReference type="OrthoDB" id="1340494at2"/>
<evidence type="ECO:0000313" key="1">
    <source>
        <dbReference type="EMBL" id="PWK18577.1"/>
    </source>
</evidence>
<accession>A0A316DK19</accession>
<dbReference type="AlphaFoldDB" id="A0A316DK19"/>
<dbReference type="Proteomes" id="UP000245430">
    <property type="component" value="Unassembled WGS sequence"/>
</dbReference>
<dbReference type="EMBL" id="QGGP01000004">
    <property type="protein sequence ID" value="PWK18577.1"/>
    <property type="molecule type" value="Genomic_DNA"/>
</dbReference>